<name>A0AAV4MK72_CAEEX</name>
<proteinExistence type="predicted"/>
<dbReference type="AlphaFoldDB" id="A0AAV4MK72"/>
<comment type="caution">
    <text evidence="1">The sequence shown here is derived from an EMBL/GenBank/DDBJ whole genome shotgun (WGS) entry which is preliminary data.</text>
</comment>
<evidence type="ECO:0000313" key="1">
    <source>
        <dbReference type="EMBL" id="GIX72273.1"/>
    </source>
</evidence>
<dbReference type="EMBL" id="BPLR01019830">
    <property type="protein sequence ID" value="GIX72273.1"/>
    <property type="molecule type" value="Genomic_DNA"/>
</dbReference>
<gene>
    <name evidence="1" type="ORF">CEXT_505721</name>
</gene>
<protein>
    <recommendedName>
        <fullName evidence="3">Transmembrane protein</fullName>
    </recommendedName>
</protein>
<sequence length="161" mass="18162">MEPPQFLKIDGGVLEEKGRKPNHERTVSPPTEKGDTRLRQMFPKKLRLLQHRLGVHFRFNLFCCCSVFLFHNGPSYLSFSYLCMQRTCVMRGKTLTFERKSRGVSHASGVGRKIVKFDSLSLMCAVLTTIAIIPFQKSGTAVLFLIGGDLICILLKVASIR</sequence>
<evidence type="ECO:0000313" key="2">
    <source>
        <dbReference type="Proteomes" id="UP001054945"/>
    </source>
</evidence>
<dbReference type="Proteomes" id="UP001054945">
    <property type="component" value="Unassembled WGS sequence"/>
</dbReference>
<evidence type="ECO:0008006" key="3">
    <source>
        <dbReference type="Google" id="ProtNLM"/>
    </source>
</evidence>
<organism evidence="1 2">
    <name type="scientific">Caerostris extrusa</name>
    <name type="common">Bark spider</name>
    <name type="synonym">Caerostris bankana</name>
    <dbReference type="NCBI Taxonomy" id="172846"/>
    <lineage>
        <taxon>Eukaryota</taxon>
        <taxon>Metazoa</taxon>
        <taxon>Ecdysozoa</taxon>
        <taxon>Arthropoda</taxon>
        <taxon>Chelicerata</taxon>
        <taxon>Arachnida</taxon>
        <taxon>Araneae</taxon>
        <taxon>Araneomorphae</taxon>
        <taxon>Entelegynae</taxon>
        <taxon>Araneoidea</taxon>
        <taxon>Araneidae</taxon>
        <taxon>Caerostris</taxon>
    </lineage>
</organism>
<reference evidence="1 2" key="1">
    <citation type="submission" date="2021-06" db="EMBL/GenBank/DDBJ databases">
        <title>Caerostris extrusa draft genome.</title>
        <authorList>
            <person name="Kono N."/>
            <person name="Arakawa K."/>
        </authorList>
    </citation>
    <scope>NUCLEOTIDE SEQUENCE [LARGE SCALE GENOMIC DNA]</scope>
</reference>
<accession>A0AAV4MK72</accession>
<keyword evidence="2" id="KW-1185">Reference proteome</keyword>